<keyword evidence="1" id="KW-0472">Membrane</keyword>
<name>A0A0F9RYD5_9ZZZZ</name>
<evidence type="ECO:0000313" key="2">
    <source>
        <dbReference type="EMBL" id="KKN59839.1"/>
    </source>
</evidence>
<feature type="transmembrane region" description="Helical" evidence="1">
    <location>
        <begin position="12"/>
        <end position="35"/>
    </location>
</feature>
<organism evidence="2">
    <name type="scientific">marine sediment metagenome</name>
    <dbReference type="NCBI Taxonomy" id="412755"/>
    <lineage>
        <taxon>unclassified sequences</taxon>
        <taxon>metagenomes</taxon>
        <taxon>ecological metagenomes</taxon>
    </lineage>
</organism>
<dbReference type="EMBL" id="LAZR01000714">
    <property type="protein sequence ID" value="KKN59839.1"/>
    <property type="molecule type" value="Genomic_DNA"/>
</dbReference>
<accession>A0A0F9RYD5</accession>
<proteinExistence type="predicted"/>
<dbReference type="AlphaFoldDB" id="A0A0F9RYD5"/>
<reference evidence="2" key="1">
    <citation type="journal article" date="2015" name="Nature">
        <title>Complex archaea that bridge the gap between prokaryotes and eukaryotes.</title>
        <authorList>
            <person name="Spang A."/>
            <person name="Saw J.H."/>
            <person name="Jorgensen S.L."/>
            <person name="Zaremba-Niedzwiedzka K."/>
            <person name="Martijn J."/>
            <person name="Lind A.E."/>
            <person name="van Eijk R."/>
            <person name="Schleper C."/>
            <person name="Guy L."/>
            <person name="Ettema T.J."/>
        </authorList>
    </citation>
    <scope>NUCLEOTIDE SEQUENCE</scope>
</reference>
<keyword evidence="1" id="KW-1133">Transmembrane helix</keyword>
<gene>
    <name evidence="2" type="ORF">LCGC14_0538370</name>
</gene>
<comment type="caution">
    <text evidence="2">The sequence shown here is derived from an EMBL/GenBank/DDBJ whole genome shotgun (WGS) entry which is preliminary data.</text>
</comment>
<sequence length="89" mass="9810">MVSCDIIDFKCIFINEIVGSVTLAIIIGMILYFIVASRLKLGFDTTIYFLFPVLVIIGLAGGGFTIIYAFATLFVAFMVGWAINKFITI</sequence>
<evidence type="ECO:0000256" key="1">
    <source>
        <dbReference type="SAM" id="Phobius"/>
    </source>
</evidence>
<protein>
    <submittedName>
        <fullName evidence="2">Uncharacterized protein</fullName>
    </submittedName>
</protein>
<feature type="transmembrane region" description="Helical" evidence="1">
    <location>
        <begin position="47"/>
        <end position="80"/>
    </location>
</feature>
<keyword evidence="1" id="KW-0812">Transmembrane</keyword>